<dbReference type="Gene3D" id="3.40.50.11900">
    <property type="match status" value="1"/>
</dbReference>
<dbReference type="Pfam" id="PF06050">
    <property type="entry name" value="HGD-D"/>
    <property type="match status" value="2"/>
</dbReference>
<dbReference type="EMBL" id="OJIN01000103">
    <property type="protein sequence ID" value="SPD73608.1"/>
    <property type="molecule type" value="Genomic_DNA"/>
</dbReference>
<dbReference type="GO" id="GO:0046872">
    <property type="term" value="F:metal ion binding"/>
    <property type="evidence" value="ECO:0007669"/>
    <property type="project" value="UniProtKB-KW"/>
</dbReference>
<proteinExistence type="inferred from homology"/>
<keyword evidence="2" id="KW-0479">Metal-binding</keyword>
<evidence type="ECO:0000256" key="3">
    <source>
        <dbReference type="ARBA" id="ARBA00023004"/>
    </source>
</evidence>
<dbReference type="PANTHER" id="PTHR30548:SF4">
    <property type="entry name" value="SUBUNIT OF OXYGEN-SENSITIVE 2-HYDROXYISOCAPROYL-COA DEHYDRATASE"/>
    <property type="match status" value="1"/>
</dbReference>
<gene>
    <name evidence="5" type="ORF">PITCH_A1910014</name>
</gene>
<dbReference type="Gene3D" id="3.40.50.11890">
    <property type="match status" value="1"/>
</dbReference>
<reference evidence="5" key="1">
    <citation type="submission" date="2018-01" db="EMBL/GenBank/DDBJ databases">
        <authorList>
            <person name="Regsiter A."/>
            <person name="William W."/>
        </authorList>
    </citation>
    <scope>NUCLEOTIDE SEQUENCE</scope>
    <source>
        <strain evidence="5">TRIP AH-1</strain>
    </source>
</reference>
<dbReference type="InterPro" id="IPR010327">
    <property type="entry name" value="FldB/FldC_alpha/beta"/>
</dbReference>
<sequence>MGIYKTEPLKCWGKAKELRLGVYEGIKKARDNGTMIVAGGTESAIALPAGFDMDFLGGEPYGASCAFAGIQDPSWNRGLMEASEAASYPRDMCAYMRIGIGSLLSDKFVFGGKYPVPTFNLQTHICDTHGKWYQIMSDIEGVPYNCVDYVPYEWETENESEESKRLKRVYMKDQMLDVIDWMEKVSGKKFDDEKFINAVNWECESTSLWAQCCMVNQAIPAVMDEKMMYSLYIIAVLMRQQKAAVEFYKVLLDELKDRAARGIAAFENEKFRMIHDSQPPWHNLQIFRYLEQFGAVSIGAHYSFSLSGGWAYDKEQDKYLPAKAPKEAGVTLKTREEACDWYSEWLLAYQTLLRSLRYSGRGKHKRIQDIIDNWKIDGMMIHLNRGCEGTAVGQMELRRYLADRGIPALTYEGNLADVREFDLERTIDKIDTFMETVGLTKIAK</sequence>
<protein>
    <submittedName>
        <fullName evidence="5">Putative benzoyl-CoA reductase, bzd-type, O subunit</fullName>
    </submittedName>
</protein>
<evidence type="ECO:0000256" key="1">
    <source>
        <dbReference type="ARBA" id="ARBA00005806"/>
    </source>
</evidence>
<dbReference type="AlphaFoldDB" id="A0A445MVW5"/>
<keyword evidence="4" id="KW-0411">Iron-sulfur</keyword>
<dbReference type="GO" id="GO:0051536">
    <property type="term" value="F:iron-sulfur cluster binding"/>
    <property type="evidence" value="ECO:0007669"/>
    <property type="project" value="UniProtKB-KW"/>
</dbReference>
<name>A0A445MVW5_9BACT</name>
<accession>A0A445MVW5</accession>
<comment type="similarity">
    <text evidence="1">Belongs to the FldB/FldC dehydratase alpha/beta subunit family.</text>
</comment>
<organism evidence="5">
    <name type="scientific">uncultured Desulfobacterium sp</name>
    <dbReference type="NCBI Taxonomy" id="201089"/>
    <lineage>
        <taxon>Bacteria</taxon>
        <taxon>Pseudomonadati</taxon>
        <taxon>Thermodesulfobacteriota</taxon>
        <taxon>Desulfobacteria</taxon>
        <taxon>Desulfobacterales</taxon>
        <taxon>Desulfobacteriaceae</taxon>
        <taxon>Desulfobacterium</taxon>
        <taxon>environmental samples</taxon>
    </lineage>
</organism>
<dbReference type="PANTHER" id="PTHR30548">
    <property type="entry name" value="2-HYDROXYGLUTARYL-COA DEHYDRATASE, D-COMPONENT-RELATED"/>
    <property type="match status" value="1"/>
</dbReference>
<keyword evidence="3" id="KW-0408">Iron</keyword>
<evidence type="ECO:0000256" key="2">
    <source>
        <dbReference type="ARBA" id="ARBA00022723"/>
    </source>
</evidence>
<evidence type="ECO:0000256" key="4">
    <source>
        <dbReference type="ARBA" id="ARBA00023014"/>
    </source>
</evidence>
<evidence type="ECO:0000313" key="5">
    <source>
        <dbReference type="EMBL" id="SPD73608.1"/>
    </source>
</evidence>